<dbReference type="EMBL" id="MZ820089">
    <property type="protein sequence ID" value="QZE10894.1"/>
    <property type="molecule type" value="Genomic_DNA"/>
</dbReference>
<accession>A0AAE7XGN6</accession>
<feature type="region of interest" description="Disordered" evidence="1">
    <location>
        <begin position="126"/>
        <end position="152"/>
    </location>
</feature>
<evidence type="ECO:0000313" key="3">
    <source>
        <dbReference type="Proteomes" id="UP000827561"/>
    </source>
</evidence>
<evidence type="ECO:0000256" key="1">
    <source>
        <dbReference type="SAM" id="MobiDB-lite"/>
    </source>
</evidence>
<dbReference type="GeneID" id="77952080"/>
<reference evidence="2 3" key="1">
    <citation type="submission" date="2021-08" db="EMBL/GenBank/DDBJ databases">
        <authorList>
            <person name="Abebe M.A."/>
            <person name="Anderson J.Z."/>
            <person name="Burris R."/>
            <person name="Durrani M."/>
            <person name="Fetterly M.N."/>
            <person name="Fowler R.A."/>
            <person name="Friedman A."/>
            <person name="Khuong T.M."/>
            <person name="Konnor C.A."/>
            <person name="Madden B.G."/>
            <person name="Makula M.N."/>
            <person name="McTigue K."/>
            <person name="Morgan A.R."/>
            <person name="Qureshi S.I."/>
            <person name="Rainey M."/>
            <person name="Scherer A.E."/>
            <person name="Singer L."/>
            <person name="Thakar S.M."/>
            <person name="Truong P."/>
            <person name="Zaeean M.H."/>
            <person name="Balish M.F."/>
            <person name="Garlena R.A."/>
            <person name="Russell D.A."/>
            <person name="Jacobs-Sera D."/>
            <person name="Hatfull G.F."/>
        </authorList>
    </citation>
    <scope>NUCLEOTIDE SEQUENCE [LARGE SCALE GENOMIC DNA]</scope>
</reference>
<name>A0AAE7XGN6_9CAUD</name>
<feature type="compositionally biased region" description="Basic and acidic residues" evidence="1">
    <location>
        <begin position="127"/>
        <end position="152"/>
    </location>
</feature>
<dbReference type="KEGG" id="vg:77952080"/>
<evidence type="ECO:0008006" key="4">
    <source>
        <dbReference type="Google" id="ProtNLM"/>
    </source>
</evidence>
<dbReference type="Proteomes" id="UP000827561">
    <property type="component" value="Segment"/>
</dbReference>
<evidence type="ECO:0000313" key="2">
    <source>
        <dbReference type="EMBL" id="QZE10894.1"/>
    </source>
</evidence>
<dbReference type="RefSeq" id="YP_010675769.1">
    <property type="nucleotide sequence ID" value="NC_071006.1"/>
</dbReference>
<keyword evidence="3" id="KW-1185">Reference proteome</keyword>
<sequence length="152" mass="17717">MAVPLSDDEFENLQILTGGERDVDTWRDEGRCQNLYPVYDLPDREDTPSRRQRMKINREHLSVARPICFECPVFTACWDDAYDNIDITLGVIRAGALLNSEVKNQRLKRLVVAHELYLQYHERKPHGRPEEYRGLPKAHSPELRVTRNSKGE</sequence>
<gene>
    <name evidence="2" type="primary">122</name>
    <name evidence="2" type="ORF">SEA_CHISANAKITSUNE_122</name>
</gene>
<organism evidence="2 3">
    <name type="scientific">Gordonia phage ChisanaKitsune</name>
    <dbReference type="NCBI Taxonomy" id="2871538"/>
    <lineage>
        <taxon>Viruses</taxon>
        <taxon>Duplodnaviria</taxon>
        <taxon>Heunggongvirae</taxon>
        <taxon>Uroviricota</taxon>
        <taxon>Caudoviricetes</taxon>
        <taxon>Chidieberevirus</taxon>
        <taxon>Chidieberevirus chisanakitsune</taxon>
    </lineage>
</organism>
<protein>
    <recommendedName>
        <fullName evidence="4">WhiB family transcription factor</fullName>
    </recommendedName>
</protein>
<proteinExistence type="predicted"/>